<dbReference type="PROSITE" id="PS51462">
    <property type="entry name" value="NUDIX"/>
    <property type="match status" value="1"/>
</dbReference>
<evidence type="ECO:0000313" key="6">
    <source>
        <dbReference type="Proteomes" id="UP000199647"/>
    </source>
</evidence>
<reference evidence="5 6" key="1">
    <citation type="submission" date="2016-10" db="EMBL/GenBank/DDBJ databases">
        <authorList>
            <person name="de Groot N.N."/>
        </authorList>
    </citation>
    <scope>NUCLEOTIDE SEQUENCE [LARGE SCALE GENOMIC DNA]</scope>
    <source>
        <strain evidence="5 6">A52C2</strain>
    </source>
</reference>
<dbReference type="InterPro" id="IPR020084">
    <property type="entry name" value="NUDIX_hydrolase_CS"/>
</dbReference>
<comment type="cofactor">
    <cofactor evidence="1">
        <name>Mg(2+)</name>
        <dbReference type="ChEBI" id="CHEBI:18420"/>
    </cofactor>
</comment>
<dbReference type="InterPro" id="IPR015797">
    <property type="entry name" value="NUDIX_hydrolase-like_dom_sf"/>
</dbReference>
<evidence type="ECO:0000256" key="2">
    <source>
        <dbReference type="ARBA" id="ARBA00022801"/>
    </source>
</evidence>
<dbReference type="Gene3D" id="3.90.79.10">
    <property type="entry name" value="Nucleoside Triphosphate Pyrophosphohydrolase"/>
    <property type="match status" value="1"/>
</dbReference>
<protein>
    <submittedName>
        <fullName evidence="5">ADP-ribose pyrophosphatase YjhB, NUDIX family</fullName>
    </submittedName>
</protein>
<dbReference type="RefSeq" id="WP_238858097.1">
    <property type="nucleotide sequence ID" value="NZ_FOFG01000001.1"/>
</dbReference>
<evidence type="ECO:0000256" key="3">
    <source>
        <dbReference type="RuleBase" id="RU003476"/>
    </source>
</evidence>
<sequence length="159" mass="17713">MPVVSLPFLRSVLKPGLFAYWQMVRGMTLGVRVMLIEEGQVLLVKHSYMPGWYLPGGGVERGETIHDAAAREIHEEAGAVLGAPPALFGFYYNGRMHPRDHVALLVAREWTQPVTPKVPNREIIALDRFPLDALPADATPATRRRIDEVLNGKPPSPLW</sequence>
<dbReference type="SUPFAM" id="SSF55811">
    <property type="entry name" value="Nudix"/>
    <property type="match status" value="1"/>
</dbReference>
<dbReference type="CDD" id="cd04680">
    <property type="entry name" value="NUDIX_Hydrolase"/>
    <property type="match status" value="1"/>
</dbReference>
<dbReference type="STRING" id="1855383.SAMN05216548_101393"/>
<dbReference type="GO" id="GO:0016787">
    <property type="term" value="F:hydrolase activity"/>
    <property type="evidence" value="ECO:0007669"/>
    <property type="project" value="UniProtKB-KW"/>
</dbReference>
<keyword evidence="6" id="KW-1185">Reference proteome</keyword>
<evidence type="ECO:0000256" key="1">
    <source>
        <dbReference type="ARBA" id="ARBA00001946"/>
    </source>
</evidence>
<dbReference type="AlphaFoldDB" id="A0A1H9ACT6"/>
<dbReference type="EMBL" id="FOFG01000001">
    <property type="protein sequence ID" value="SEP74490.1"/>
    <property type="molecule type" value="Genomic_DNA"/>
</dbReference>
<dbReference type="PROSITE" id="PS00893">
    <property type="entry name" value="NUDIX_BOX"/>
    <property type="match status" value="1"/>
</dbReference>
<organism evidence="5 6">
    <name type="scientific">Faunimonas pinastri</name>
    <dbReference type="NCBI Taxonomy" id="1855383"/>
    <lineage>
        <taxon>Bacteria</taxon>
        <taxon>Pseudomonadati</taxon>
        <taxon>Pseudomonadota</taxon>
        <taxon>Alphaproteobacteria</taxon>
        <taxon>Hyphomicrobiales</taxon>
        <taxon>Afifellaceae</taxon>
        <taxon>Faunimonas</taxon>
    </lineage>
</organism>
<accession>A0A1H9ACT6</accession>
<dbReference type="PANTHER" id="PTHR43046:SF16">
    <property type="entry name" value="ADP-RIBOSE PYROPHOSPHATASE YJHB-RELATED"/>
    <property type="match status" value="1"/>
</dbReference>
<dbReference type="PRINTS" id="PR00502">
    <property type="entry name" value="NUDIXFAMILY"/>
</dbReference>
<proteinExistence type="inferred from homology"/>
<name>A0A1H9ACT6_9HYPH</name>
<dbReference type="InterPro" id="IPR020476">
    <property type="entry name" value="Nudix_hydrolase"/>
</dbReference>
<evidence type="ECO:0000259" key="4">
    <source>
        <dbReference type="PROSITE" id="PS51462"/>
    </source>
</evidence>
<dbReference type="InterPro" id="IPR000086">
    <property type="entry name" value="NUDIX_hydrolase_dom"/>
</dbReference>
<dbReference type="Proteomes" id="UP000199647">
    <property type="component" value="Unassembled WGS sequence"/>
</dbReference>
<feature type="domain" description="Nudix hydrolase" evidence="4">
    <location>
        <begin position="26"/>
        <end position="151"/>
    </location>
</feature>
<dbReference type="PANTHER" id="PTHR43046">
    <property type="entry name" value="GDP-MANNOSE MANNOSYL HYDROLASE"/>
    <property type="match status" value="1"/>
</dbReference>
<evidence type="ECO:0000313" key="5">
    <source>
        <dbReference type="EMBL" id="SEP74490.1"/>
    </source>
</evidence>
<gene>
    <name evidence="5" type="ORF">SAMN05216548_101393</name>
</gene>
<keyword evidence="2 3" id="KW-0378">Hydrolase</keyword>
<dbReference type="Pfam" id="PF00293">
    <property type="entry name" value="NUDIX"/>
    <property type="match status" value="1"/>
</dbReference>
<comment type="similarity">
    <text evidence="3">Belongs to the Nudix hydrolase family.</text>
</comment>